<evidence type="ECO:0000259" key="4">
    <source>
        <dbReference type="PROSITE" id="PS01124"/>
    </source>
</evidence>
<dbReference type="SUPFAM" id="SSF46689">
    <property type="entry name" value="Homeodomain-like"/>
    <property type="match status" value="1"/>
</dbReference>
<dbReference type="PROSITE" id="PS01124">
    <property type="entry name" value="HTH_ARAC_FAMILY_2"/>
    <property type="match status" value="1"/>
</dbReference>
<gene>
    <name evidence="5" type="ORF">FNH05_24920</name>
</gene>
<comment type="caution">
    <text evidence="5">The sequence shown here is derived from an EMBL/GenBank/DDBJ whole genome shotgun (WGS) entry which is preliminary data.</text>
</comment>
<keyword evidence="3" id="KW-0804">Transcription</keyword>
<dbReference type="GO" id="GO:0000976">
    <property type="term" value="F:transcription cis-regulatory region binding"/>
    <property type="evidence" value="ECO:0007669"/>
    <property type="project" value="TreeGrafter"/>
</dbReference>
<evidence type="ECO:0000256" key="3">
    <source>
        <dbReference type="ARBA" id="ARBA00023163"/>
    </source>
</evidence>
<dbReference type="OrthoDB" id="5241536at2"/>
<dbReference type="SMART" id="SM00342">
    <property type="entry name" value="HTH_ARAC"/>
    <property type="match status" value="1"/>
</dbReference>
<keyword evidence="1" id="KW-0805">Transcription regulation</keyword>
<keyword evidence="6" id="KW-1185">Reference proteome</keyword>
<dbReference type="GO" id="GO:0003700">
    <property type="term" value="F:DNA-binding transcription factor activity"/>
    <property type="evidence" value="ECO:0007669"/>
    <property type="project" value="InterPro"/>
</dbReference>
<organism evidence="5 6">
    <name type="scientific">Amycolatopsis rhizosphaerae</name>
    <dbReference type="NCBI Taxonomy" id="2053003"/>
    <lineage>
        <taxon>Bacteria</taxon>
        <taxon>Bacillati</taxon>
        <taxon>Actinomycetota</taxon>
        <taxon>Actinomycetes</taxon>
        <taxon>Pseudonocardiales</taxon>
        <taxon>Pseudonocardiaceae</taxon>
        <taxon>Amycolatopsis</taxon>
    </lineage>
</organism>
<keyword evidence="2" id="KW-0238">DNA-binding</keyword>
<dbReference type="GO" id="GO:0005829">
    <property type="term" value="C:cytosol"/>
    <property type="evidence" value="ECO:0007669"/>
    <property type="project" value="TreeGrafter"/>
</dbReference>
<dbReference type="InterPro" id="IPR009057">
    <property type="entry name" value="Homeodomain-like_sf"/>
</dbReference>
<dbReference type="Gene3D" id="1.10.10.60">
    <property type="entry name" value="Homeodomain-like"/>
    <property type="match status" value="1"/>
</dbReference>
<reference evidence="5 6" key="2">
    <citation type="submission" date="2019-08" db="EMBL/GenBank/DDBJ databases">
        <title>Amycolatopsis acidicola sp. nov., isolated from peat swamp forest soil.</title>
        <authorList>
            <person name="Srisuk N."/>
        </authorList>
    </citation>
    <scope>NUCLEOTIDE SEQUENCE [LARGE SCALE GENOMIC DNA]</scope>
    <source>
        <strain evidence="5 6">TBRC 6029</strain>
    </source>
</reference>
<name>A0A558BLU0_9PSEU</name>
<dbReference type="PANTHER" id="PTHR47894:SF1">
    <property type="entry name" value="HTH-TYPE TRANSCRIPTIONAL REGULATOR VQSM"/>
    <property type="match status" value="1"/>
</dbReference>
<evidence type="ECO:0000313" key="6">
    <source>
        <dbReference type="Proteomes" id="UP000320011"/>
    </source>
</evidence>
<reference evidence="5 6" key="1">
    <citation type="submission" date="2019-07" db="EMBL/GenBank/DDBJ databases">
        <authorList>
            <person name="Duangmal K."/>
            <person name="Teo W.F.A."/>
        </authorList>
    </citation>
    <scope>NUCLEOTIDE SEQUENCE [LARGE SCALE GENOMIC DNA]</scope>
    <source>
        <strain evidence="5 6">TBRC 6029</strain>
    </source>
</reference>
<proteinExistence type="predicted"/>
<protein>
    <submittedName>
        <fullName evidence="5">AraC family transcriptional regulator</fullName>
    </submittedName>
</protein>
<dbReference type="Pfam" id="PF12625">
    <property type="entry name" value="Arabinose_bd"/>
    <property type="match status" value="1"/>
</dbReference>
<dbReference type="InterPro" id="IPR032687">
    <property type="entry name" value="AraC-type_N"/>
</dbReference>
<dbReference type="RefSeq" id="WP_144591139.1">
    <property type="nucleotide sequence ID" value="NZ_VJWX01000299.1"/>
</dbReference>
<dbReference type="PANTHER" id="PTHR47894">
    <property type="entry name" value="HTH-TYPE TRANSCRIPTIONAL REGULATOR GADX"/>
    <property type="match status" value="1"/>
</dbReference>
<evidence type="ECO:0000256" key="2">
    <source>
        <dbReference type="ARBA" id="ARBA00023125"/>
    </source>
</evidence>
<dbReference type="Pfam" id="PF12833">
    <property type="entry name" value="HTH_18"/>
    <property type="match status" value="1"/>
</dbReference>
<accession>A0A558BLU0</accession>
<sequence>MFEADTAMRVPAGRRRGVASVALLTRIAGENGMAARRCLHGTGLTLEHLADPDIEIDSEQELLVVGNVVAELAAVPGLGLQAGRRYHLTSYGQLGFAAISSATLGQAIEVGLNYLDLTFTFMPFVIHQSPHGIRAVLGEQTLSAATPAEVVRFLVERDVAAIVTFVRDLVGTQRAIARVGFRHPEPSYAALYPRLLGVVPSFGGPATEGVIPAEALRMPLPQAEPRTAELMRRHCEQRRRRLRAPARTEAGTSETVRSRLRRELERGRGLADQRRVAEALGVSERSVRRALGAEGTTFATLTAEVASEFAEELLADGHTVESVAAALGYAHASSFSHAFKRWTGYTPGAGAGRVPGRNCSPT</sequence>
<dbReference type="AlphaFoldDB" id="A0A558BLU0"/>
<dbReference type="Proteomes" id="UP000320011">
    <property type="component" value="Unassembled WGS sequence"/>
</dbReference>
<feature type="domain" description="HTH araC/xylS-type" evidence="4">
    <location>
        <begin position="254"/>
        <end position="353"/>
    </location>
</feature>
<evidence type="ECO:0000313" key="5">
    <source>
        <dbReference type="EMBL" id="TVT37482.1"/>
    </source>
</evidence>
<dbReference type="InterPro" id="IPR018060">
    <property type="entry name" value="HTH_AraC"/>
</dbReference>
<dbReference type="EMBL" id="VJWX01000299">
    <property type="protein sequence ID" value="TVT37482.1"/>
    <property type="molecule type" value="Genomic_DNA"/>
</dbReference>
<evidence type="ECO:0000256" key="1">
    <source>
        <dbReference type="ARBA" id="ARBA00023015"/>
    </source>
</evidence>